<reference evidence="2 3" key="1">
    <citation type="submission" date="2017-05" db="EMBL/GenBank/DDBJ databases">
        <title>Complete genome sequence of Streptomyces sp. SCSIO 03032 revealed the diverse biosynthetic pathways for its bioactive secondary metabolites.</title>
        <authorList>
            <person name="Ma L."/>
            <person name="Zhu Y."/>
            <person name="Zhang W."/>
            <person name="Zhang G."/>
            <person name="Tian X."/>
            <person name="Zhang S."/>
            <person name="Zhang C."/>
        </authorList>
    </citation>
    <scope>NUCLEOTIDE SEQUENCE [LARGE SCALE GENOMIC DNA]</scope>
    <source>
        <strain evidence="2 3">SCSIO 03032</strain>
    </source>
</reference>
<accession>A0A1W7CUY4</accession>
<keyword evidence="3" id="KW-1185">Reference proteome</keyword>
<evidence type="ECO:0000313" key="3">
    <source>
        <dbReference type="Proteomes" id="UP000194218"/>
    </source>
</evidence>
<organism evidence="2 3">
    <name type="scientific">Streptomyces marincola</name>
    <dbReference type="NCBI Taxonomy" id="2878388"/>
    <lineage>
        <taxon>Bacteria</taxon>
        <taxon>Bacillati</taxon>
        <taxon>Actinomycetota</taxon>
        <taxon>Actinomycetes</taxon>
        <taxon>Kitasatosporales</taxon>
        <taxon>Streptomycetaceae</taxon>
        <taxon>Streptomyces</taxon>
    </lineage>
</organism>
<dbReference type="AlphaFoldDB" id="A0A1W7CUY4"/>
<proteinExistence type="predicted"/>
<dbReference type="KEGG" id="smao:CAG99_04445"/>
<sequence length="176" mass="17015">MSTGVSFGISTGVPRRALLASCLLTGALTGCTSSGGAGAGGRAAGPGAATGLRRRAARASSALLARYDATSAAHPALAGPLAPFRDIVTAHLRALTEADAASAAPDDGVGAGPEGDVPRVPGEPAGAVSALAAAERQAAEERLRTLADAPPELARLLAALAAAGAAQAHLLGEVRA</sequence>
<gene>
    <name evidence="2" type="ORF">CAG99_04445</name>
</gene>
<evidence type="ECO:0000256" key="1">
    <source>
        <dbReference type="SAM" id="MobiDB-lite"/>
    </source>
</evidence>
<dbReference type="Proteomes" id="UP000194218">
    <property type="component" value="Chromosome"/>
</dbReference>
<dbReference type="EMBL" id="CP021121">
    <property type="protein sequence ID" value="ARQ68190.1"/>
    <property type="molecule type" value="Genomic_DNA"/>
</dbReference>
<evidence type="ECO:0000313" key="2">
    <source>
        <dbReference type="EMBL" id="ARQ68190.1"/>
    </source>
</evidence>
<protein>
    <recommendedName>
        <fullName evidence="4">Lipoprotein</fullName>
    </recommendedName>
</protein>
<name>A0A1W7CUY4_9ACTN</name>
<dbReference type="RefSeq" id="WP_086157704.1">
    <property type="nucleotide sequence ID" value="NZ_CP021121.1"/>
</dbReference>
<feature type="region of interest" description="Disordered" evidence="1">
    <location>
        <begin position="99"/>
        <end position="124"/>
    </location>
</feature>
<evidence type="ECO:0008006" key="4">
    <source>
        <dbReference type="Google" id="ProtNLM"/>
    </source>
</evidence>